<evidence type="ECO:0000313" key="3">
    <source>
        <dbReference type="Proteomes" id="UP000253562"/>
    </source>
</evidence>
<dbReference type="Pfam" id="PF04480">
    <property type="entry name" value="DUF559"/>
    <property type="match status" value="1"/>
</dbReference>
<evidence type="ECO:0000259" key="1">
    <source>
        <dbReference type="Pfam" id="PF04480"/>
    </source>
</evidence>
<reference evidence="2 3" key="1">
    <citation type="submission" date="2018-07" db="EMBL/GenBank/DDBJ databases">
        <title>Comparative genomes isolates from brazilian mangrove.</title>
        <authorList>
            <person name="De Araujo J.E."/>
            <person name="Taketani R.G."/>
            <person name="Silva M.C.P."/>
            <person name="Lourenco M.V."/>
            <person name="Oliveira V.M."/>
            <person name="Andreote F.D."/>
        </authorList>
    </citation>
    <scope>NUCLEOTIDE SEQUENCE [LARGE SCALE GENOMIC DNA]</scope>
    <source>
        <strain evidence="2 3">HEX PRIS-MGV</strain>
    </source>
</reference>
<evidence type="ECO:0000313" key="2">
    <source>
        <dbReference type="EMBL" id="RCS54420.1"/>
    </source>
</evidence>
<dbReference type="OrthoDB" id="9798754at2"/>
<dbReference type="InterPro" id="IPR007569">
    <property type="entry name" value="DUF559"/>
</dbReference>
<sequence length="89" mass="10054">MAGLKFRRQVSIGPWIVDFLCVEQNLVIEIDGGYHDLTQEKDRQRERQLTGAGYRVIRFTNEDVLANLEGVTIAIKRSLGLADEEPPSP</sequence>
<dbReference type="SUPFAM" id="SSF52980">
    <property type="entry name" value="Restriction endonuclease-like"/>
    <property type="match status" value="1"/>
</dbReference>
<dbReference type="Gene3D" id="3.40.960.10">
    <property type="entry name" value="VSR Endonuclease"/>
    <property type="match status" value="1"/>
</dbReference>
<dbReference type="Proteomes" id="UP000253562">
    <property type="component" value="Unassembled WGS sequence"/>
</dbReference>
<keyword evidence="2" id="KW-0540">Nuclease</keyword>
<gene>
    <name evidence="2" type="ORF">DTL42_04555</name>
</gene>
<feature type="domain" description="DUF559" evidence="1">
    <location>
        <begin position="2"/>
        <end position="78"/>
    </location>
</feature>
<keyword evidence="2" id="KW-0255">Endonuclease</keyword>
<accession>A0A368KVG1</accession>
<dbReference type="InterPro" id="IPR011335">
    <property type="entry name" value="Restrct_endonuc-II-like"/>
</dbReference>
<dbReference type="EMBL" id="QPEX01000010">
    <property type="protein sequence ID" value="RCS54420.1"/>
    <property type="molecule type" value="Genomic_DNA"/>
</dbReference>
<dbReference type="InterPro" id="IPR047216">
    <property type="entry name" value="Endonuclease_DUF559_bact"/>
</dbReference>
<dbReference type="CDD" id="cd01038">
    <property type="entry name" value="Endonuclease_DUF559"/>
    <property type="match status" value="1"/>
</dbReference>
<dbReference type="PANTHER" id="PTHR38590">
    <property type="entry name" value="BLL0828 PROTEIN"/>
    <property type="match status" value="1"/>
</dbReference>
<keyword evidence="2" id="KW-0378">Hydrolase</keyword>
<dbReference type="GO" id="GO:0004519">
    <property type="term" value="F:endonuclease activity"/>
    <property type="evidence" value="ECO:0007669"/>
    <property type="project" value="UniProtKB-KW"/>
</dbReference>
<proteinExistence type="predicted"/>
<comment type="caution">
    <text evidence="2">The sequence shown here is derived from an EMBL/GenBank/DDBJ whole genome shotgun (WGS) entry which is preliminary data.</text>
</comment>
<dbReference type="PANTHER" id="PTHR38590:SF1">
    <property type="entry name" value="BLL0828 PROTEIN"/>
    <property type="match status" value="1"/>
</dbReference>
<protein>
    <submittedName>
        <fullName evidence="2">Endonuclease domain-containing protein</fullName>
    </submittedName>
</protein>
<dbReference type="AlphaFoldDB" id="A0A368KVG1"/>
<organism evidence="2 3">
    <name type="scientific">Bremerella cremea</name>
    <dbReference type="NCBI Taxonomy" id="1031537"/>
    <lineage>
        <taxon>Bacteria</taxon>
        <taxon>Pseudomonadati</taxon>
        <taxon>Planctomycetota</taxon>
        <taxon>Planctomycetia</taxon>
        <taxon>Pirellulales</taxon>
        <taxon>Pirellulaceae</taxon>
        <taxon>Bremerella</taxon>
    </lineage>
</organism>
<name>A0A368KVG1_9BACT</name>